<evidence type="ECO:0000313" key="2">
    <source>
        <dbReference type="EMBL" id="SUA42828.1"/>
    </source>
</evidence>
<evidence type="ECO:0000256" key="1">
    <source>
        <dbReference type="SAM" id="SignalP"/>
    </source>
</evidence>
<evidence type="ECO:0000313" key="3">
    <source>
        <dbReference type="Proteomes" id="UP000255082"/>
    </source>
</evidence>
<dbReference type="AlphaFoldDB" id="A0A378WNK3"/>
<accession>A0A378WNK3</accession>
<keyword evidence="1" id="KW-0732">Signal</keyword>
<feature type="chain" id="PRO_5016928802" evidence="1">
    <location>
        <begin position="29"/>
        <end position="64"/>
    </location>
</feature>
<name>A0A378WNK3_9NOCA</name>
<sequence>MSKCFAATVLTAAALALPLAATAPSASADTTGTGSSSGSATALSNLLCEFRDYLGMGGCVYHMP</sequence>
<reference evidence="2 3" key="1">
    <citation type="submission" date="2018-06" db="EMBL/GenBank/DDBJ databases">
        <authorList>
            <consortium name="Pathogen Informatics"/>
            <person name="Doyle S."/>
        </authorList>
    </citation>
    <scope>NUCLEOTIDE SEQUENCE [LARGE SCALE GENOMIC DNA]</scope>
    <source>
        <strain evidence="2 3">NCTC13184</strain>
    </source>
</reference>
<feature type="signal peptide" evidence="1">
    <location>
        <begin position="1"/>
        <end position="28"/>
    </location>
</feature>
<dbReference type="Proteomes" id="UP000255082">
    <property type="component" value="Unassembled WGS sequence"/>
</dbReference>
<protein>
    <submittedName>
        <fullName evidence="2">Uncharacterized protein</fullName>
    </submittedName>
</protein>
<dbReference type="EMBL" id="UGRU01000001">
    <property type="protein sequence ID" value="SUA42828.1"/>
    <property type="molecule type" value="Genomic_DNA"/>
</dbReference>
<dbReference type="RefSeq" id="WP_062963084.1">
    <property type="nucleotide sequence ID" value="NZ_JAJFOE010000001.1"/>
</dbReference>
<proteinExistence type="predicted"/>
<gene>
    <name evidence="2" type="ORF">NCTC13184_02187</name>
</gene>
<organism evidence="2 3">
    <name type="scientific">Nocardia africana</name>
    <dbReference type="NCBI Taxonomy" id="134964"/>
    <lineage>
        <taxon>Bacteria</taxon>
        <taxon>Bacillati</taxon>
        <taxon>Actinomycetota</taxon>
        <taxon>Actinomycetes</taxon>
        <taxon>Mycobacteriales</taxon>
        <taxon>Nocardiaceae</taxon>
        <taxon>Nocardia</taxon>
    </lineage>
</organism>